<dbReference type="Pfam" id="PF05903">
    <property type="entry name" value="Peptidase_C97"/>
    <property type="match status" value="1"/>
</dbReference>
<proteinExistence type="inferred from homology"/>
<dbReference type="PANTHER" id="PTHR12378:SF80">
    <property type="entry name" value="IP06716P-RELATED"/>
    <property type="match status" value="1"/>
</dbReference>
<dbReference type="PANTHER" id="PTHR12378">
    <property type="entry name" value="DESUMOYLATING ISOPEPTIDASE"/>
    <property type="match status" value="1"/>
</dbReference>
<dbReference type="InterPro" id="IPR002110">
    <property type="entry name" value="Ankyrin_rpt"/>
</dbReference>
<reference evidence="7" key="1">
    <citation type="submission" date="2023-08" db="EMBL/GenBank/DDBJ databases">
        <authorList>
            <person name="Chen Y."/>
            <person name="Shah S."/>
            <person name="Dougan E. K."/>
            <person name="Thang M."/>
            <person name="Chan C."/>
        </authorList>
    </citation>
    <scope>NUCLEOTIDE SEQUENCE</scope>
</reference>
<feature type="compositionally biased region" description="Basic and acidic residues" evidence="5">
    <location>
        <begin position="1"/>
        <end position="75"/>
    </location>
</feature>
<evidence type="ECO:0000256" key="4">
    <source>
        <dbReference type="PROSITE-ProRule" id="PRU00023"/>
    </source>
</evidence>
<keyword evidence="3" id="KW-0378">Hydrolase</keyword>
<dbReference type="PROSITE" id="PS50297">
    <property type="entry name" value="ANK_REP_REGION"/>
    <property type="match status" value="1"/>
</dbReference>
<evidence type="ECO:0000256" key="5">
    <source>
        <dbReference type="SAM" id="MobiDB-lite"/>
    </source>
</evidence>
<dbReference type="PROSITE" id="PS51858">
    <property type="entry name" value="PPPDE"/>
    <property type="match status" value="1"/>
</dbReference>
<evidence type="ECO:0000256" key="1">
    <source>
        <dbReference type="ARBA" id="ARBA00008140"/>
    </source>
</evidence>
<name>A0AA36IXH0_9DINO</name>
<feature type="non-terminal residue" evidence="7">
    <location>
        <position position="1"/>
    </location>
</feature>
<dbReference type="SUPFAM" id="SSF48403">
    <property type="entry name" value="Ankyrin repeat"/>
    <property type="match status" value="1"/>
</dbReference>
<gene>
    <name evidence="7" type="ORF">EVOR1521_LOCUS20135</name>
</gene>
<feature type="repeat" description="ANK" evidence="4">
    <location>
        <begin position="111"/>
        <end position="143"/>
    </location>
</feature>
<dbReference type="GO" id="GO:0101005">
    <property type="term" value="F:deubiquitinase activity"/>
    <property type="evidence" value="ECO:0007669"/>
    <property type="project" value="TreeGrafter"/>
</dbReference>
<dbReference type="Gene3D" id="3.90.1720.30">
    <property type="entry name" value="PPPDE domains"/>
    <property type="match status" value="1"/>
</dbReference>
<feature type="domain" description="PPPDE" evidence="6">
    <location>
        <begin position="292"/>
        <end position="427"/>
    </location>
</feature>
<comment type="caution">
    <text evidence="7">The sequence shown here is derived from an EMBL/GenBank/DDBJ whole genome shotgun (WGS) entry which is preliminary data.</text>
</comment>
<evidence type="ECO:0000313" key="7">
    <source>
        <dbReference type="EMBL" id="CAJ1395778.1"/>
    </source>
</evidence>
<dbReference type="InterPro" id="IPR036770">
    <property type="entry name" value="Ankyrin_rpt-contain_sf"/>
</dbReference>
<evidence type="ECO:0000259" key="6">
    <source>
        <dbReference type="PROSITE" id="PS51858"/>
    </source>
</evidence>
<comment type="similarity">
    <text evidence="1">Belongs to the DeSI family.</text>
</comment>
<dbReference type="GO" id="GO:0016579">
    <property type="term" value="P:protein deubiquitination"/>
    <property type="evidence" value="ECO:0007669"/>
    <property type="project" value="TreeGrafter"/>
</dbReference>
<keyword evidence="4" id="KW-0040">ANK repeat</keyword>
<protein>
    <recommendedName>
        <fullName evidence="6">PPPDE domain-containing protein</fullName>
    </recommendedName>
</protein>
<sequence>EAKKDDASEPDPSKAQDAEVKVIKMKIPKEEKAESAKTKSKAEKAEVEEKGPKNVEKEPEKEPEVKAEIDPKESAETPDLQLFRQAEALLKKIPKKLDLSVQKALEEVDNDARTPLALAVRAGHSQVVALLLERKASLDAADCEGNSVLTLAAQCTARSTPGIVESLLGLTADAQAVNNENLRPVDLAKSPVVRDMLRRHMERTAVGRKMQSSQSLPALVKAPGEEGKDLSRWQLRGGRVRLEPLPDLPTDVLEEAIRALVHQRRAPSPDSIEVAVHPITQRNLDSFLFAMTSVTLNVYNCGDNRVMKHANKVFRLMGSGVYHAAVEVDGLEWSYGFTEEGTGVFTCAPRSCEAHIFSESLPMGTTALSAEEFSSALDRLVQTWRGPDYDLLRHNCCHFSNAMLQLLGLPPAPAWVTRTASTASMVVTPLEETISEGKQSRGAGDEAYRFGDLTRGILASGKQSRGADGADGYRFGDFSRGVLSKISG</sequence>
<dbReference type="Gene3D" id="1.25.40.20">
    <property type="entry name" value="Ankyrin repeat-containing domain"/>
    <property type="match status" value="1"/>
</dbReference>
<dbReference type="InterPro" id="IPR008580">
    <property type="entry name" value="PPPDE_dom"/>
</dbReference>
<evidence type="ECO:0000313" key="8">
    <source>
        <dbReference type="Proteomes" id="UP001178507"/>
    </source>
</evidence>
<dbReference type="GO" id="GO:0006508">
    <property type="term" value="P:proteolysis"/>
    <property type="evidence" value="ECO:0007669"/>
    <property type="project" value="UniProtKB-KW"/>
</dbReference>
<keyword evidence="8" id="KW-1185">Reference proteome</keyword>
<feature type="region of interest" description="Disordered" evidence="5">
    <location>
        <begin position="1"/>
        <end position="79"/>
    </location>
</feature>
<keyword evidence="2" id="KW-0645">Protease</keyword>
<dbReference type="AlphaFoldDB" id="A0AA36IXH0"/>
<dbReference type="SMART" id="SM00248">
    <property type="entry name" value="ANK"/>
    <property type="match status" value="2"/>
</dbReference>
<dbReference type="EMBL" id="CAUJNA010003209">
    <property type="protein sequence ID" value="CAJ1395778.1"/>
    <property type="molecule type" value="Genomic_DNA"/>
</dbReference>
<evidence type="ECO:0000256" key="2">
    <source>
        <dbReference type="ARBA" id="ARBA00022670"/>
    </source>
</evidence>
<dbReference type="Proteomes" id="UP001178507">
    <property type="component" value="Unassembled WGS sequence"/>
</dbReference>
<dbReference type="PROSITE" id="PS50088">
    <property type="entry name" value="ANK_REPEAT"/>
    <property type="match status" value="1"/>
</dbReference>
<organism evidence="7 8">
    <name type="scientific">Effrenium voratum</name>
    <dbReference type="NCBI Taxonomy" id="2562239"/>
    <lineage>
        <taxon>Eukaryota</taxon>
        <taxon>Sar</taxon>
        <taxon>Alveolata</taxon>
        <taxon>Dinophyceae</taxon>
        <taxon>Suessiales</taxon>
        <taxon>Symbiodiniaceae</taxon>
        <taxon>Effrenium</taxon>
    </lineage>
</organism>
<dbReference type="InterPro" id="IPR042266">
    <property type="entry name" value="PPPDE_sf"/>
</dbReference>
<dbReference type="Pfam" id="PF12796">
    <property type="entry name" value="Ank_2"/>
    <property type="match status" value="1"/>
</dbReference>
<dbReference type="SMART" id="SM01179">
    <property type="entry name" value="DUF862"/>
    <property type="match status" value="1"/>
</dbReference>
<evidence type="ECO:0000256" key="3">
    <source>
        <dbReference type="ARBA" id="ARBA00022801"/>
    </source>
</evidence>
<accession>A0AA36IXH0</accession>